<sequence length="96" mass="10543">MTRATRFATLAGCAALVYLIFLVGIIPVPLIPTSVSDAILPVLPWWVLVSTGAYLLFQVGWGLYNFNDTPQAYDELLLDIKAAKDFLRERGVSVDA</sequence>
<evidence type="ECO:0000256" key="7">
    <source>
        <dbReference type="RuleBase" id="RU365085"/>
    </source>
</evidence>
<dbReference type="EMBL" id="CP119911">
    <property type="protein sequence ID" value="WFD19954.1"/>
    <property type="molecule type" value="Genomic_DNA"/>
</dbReference>
<keyword evidence="6 7" id="KW-0472">Membrane</keyword>
<dbReference type="GO" id="GO:0033185">
    <property type="term" value="C:dolichol-phosphate-mannose synthase complex"/>
    <property type="evidence" value="ECO:0007669"/>
    <property type="project" value="TreeGrafter"/>
</dbReference>
<protein>
    <recommendedName>
        <fullName evidence="7">Dolichol-phosphate mannosyltransferase subunit 3</fullName>
    </recommendedName>
</protein>
<dbReference type="Proteomes" id="UP001220961">
    <property type="component" value="Chromosome 4"/>
</dbReference>
<comment type="pathway">
    <text evidence="7">Protein modification; protein glycosylation.</text>
</comment>
<organism evidence="8 9">
    <name type="scientific">Malassezia caprae</name>
    <dbReference type="NCBI Taxonomy" id="1381934"/>
    <lineage>
        <taxon>Eukaryota</taxon>
        <taxon>Fungi</taxon>
        <taxon>Dikarya</taxon>
        <taxon>Basidiomycota</taxon>
        <taxon>Ustilaginomycotina</taxon>
        <taxon>Malasseziomycetes</taxon>
        <taxon>Malasseziales</taxon>
        <taxon>Malasseziaceae</taxon>
        <taxon>Malassezia</taxon>
    </lineage>
</organism>
<comment type="subunit">
    <text evidence="7">Component of the dolichol-phosphate mannose (DPM) synthase complex.</text>
</comment>
<name>A0AAF0E816_9BASI</name>
<comment type="similarity">
    <text evidence="2 7">Belongs to the DPM3 family.</text>
</comment>
<dbReference type="PANTHER" id="PTHR16433">
    <property type="entry name" value="DOLICHOL-PHOSPHATE MANNOSYLTRANSFERASE SUBUNIT 3"/>
    <property type="match status" value="1"/>
</dbReference>
<evidence type="ECO:0000256" key="5">
    <source>
        <dbReference type="ARBA" id="ARBA00022989"/>
    </source>
</evidence>
<dbReference type="PANTHER" id="PTHR16433:SF0">
    <property type="entry name" value="DOLICHOL-PHOSPHATE MANNOSYLTRANSFERASE SUBUNIT 3"/>
    <property type="match status" value="1"/>
</dbReference>
<keyword evidence="9" id="KW-1185">Reference proteome</keyword>
<proteinExistence type="inferred from homology"/>
<evidence type="ECO:0000256" key="4">
    <source>
        <dbReference type="ARBA" id="ARBA00022824"/>
    </source>
</evidence>
<evidence type="ECO:0000256" key="3">
    <source>
        <dbReference type="ARBA" id="ARBA00022692"/>
    </source>
</evidence>
<reference evidence="8" key="1">
    <citation type="submission" date="2023-03" db="EMBL/GenBank/DDBJ databases">
        <title>Mating type loci evolution in Malassezia.</title>
        <authorList>
            <person name="Coelho M.A."/>
        </authorList>
    </citation>
    <scope>NUCLEOTIDE SEQUENCE</scope>
    <source>
        <strain evidence="8">CBS 10434</strain>
    </source>
</reference>
<evidence type="ECO:0000256" key="1">
    <source>
        <dbReference type="ARBA" id="ARBA00004477"/>
    </source>
</evidence>
<keyword evidence="5 7" id="KW-1133">Transmembrane helix</keyword>
<dbReference type="GO" id="GO:0006506">
    <property type="term" value="P:GPI anchor biosynthetic process"/>
    <property type="evidence" value="ECO:0007669"/>
    <property type="project" value="TreeGrafter"/>
</dbReference>
<gene>
    <name evidence="8" type="ORF">MCAP1_002197</name>
</gene>
<evidence type="ECO:0000313" key="8">
    <source>
        <dbReference type="EMBL" id="WFD19954.1"/>
    </source>
</evidence>
<comment type="subcellular location">
    <subcellularLocation>
        <location evidence="1 7">Endoplasmic reticulum membrane</location>
        <topology evidence="1 7">Multi-pass membrane protein</topology>
    </subcellularLocation>
</comment>
<dbReference type="AlphaFoldDB" id="A0AAF0E816"/>
<keyword evidence="4 7" id="KW-0256">Endoplasmic reticulum</keyword>
<feature type="transmembrane region" description="Helical" evidence="7">
    <location>
        <begin position="43"/>
        <end position="64"/>
    </location>
</feature>
<accession>A0AAF0E816</accession>
<feature type="transmembrane region" description="Helical" evidence="7">
    <location>
        <begin position="7"/>
        <end position="31"/>
    </location>
</feature>
<dbReference type="InterPro" id="IPR013174">
    <property type="entry name" value="DPM3"/>
</dbReference>
<evidence type="ECO:0000256" key="2">
    <source>
        <dbReference type="ARBA" id="ARBA00010430"/>
    </source>
</evidence>
<evidence type="ECO:0000313" key="9">
    <source>
        <dbReference type="Proteomes" id="UP001220961"/>
    </source>
</evidence>
<evidence type="ECO:0000256" key="6">
    <source>
        <dbReference type="ARBA" id="ARBA00023136"/>
    </source>
</evidence>
<keyword evidence="3 7" id="KW-0812">Transmembrane</keyword>
<comment type="function">
    <text evidence="7">Stabilizer subunit of the dolichol-phosphate mannose (DPM) synthase complex; tethers catalytic subunit to the ER.</text>
</comment>
<dbReference type="GO" id="GO:0005789">
    <property type="term" value="C:endoplasmic reticulum membrane"/>
    <property type="evidence" value="ECO:0007669"/>
    <property type="project" value="UniProtKB-SubCell"/>
</dbReference>
<dbReference type="Pfam" id="PF08285">
    <property type="entry name" value="DPM3"/>
    <property type="match status" value="1"/>
</dbReference>